<proteinExistence type="predicted"/>
<dbReference type="Proteomes" id="UP000255234">
    <property type="component" value="Unassembled WGS sequence"/>
</dbReference>
<dbReference type="InterPro" id="IPR033788">
    <property type="entry name" value="VbhA-like"/>
</dbReference>
<dbReference type="Pfam" id="PF18495">
    <property type="entry name" value="VbhA"/>
    <property type="match status" value="1"/>
</dbReference>
<dbReference type="EMBL" id="UGPP01000003">
    <property type="protein sequence ID" value="STY91802.1"/>
    <property type="molecule type" value="Genomic_DNA"/>
</dbReference>
<dbReference type="CDD" id="cd11586">
    <property type="entry name" value="VbhA_like"/>
    <property type="match status" value="1"/>
</dbReference>
<dbReference type="RefSeq" id="WP_115152449.1">
    <property type="nucleotide sequence ID" value="NZ_UGPP01000003.1"/>
</dbReference>
<feature type="domain" description="Antitoxin VbhA" evidence="1">
    <location>
        <begin position="10"/>
        <end position="53"/>
    </location>
</feature>
<protein>
    <recommendedName>
        <fullName evidence="1">Antitoxin VbhA domain-containing protein</fullName>
    </recommendedName>
</protein>
<name>A0A378PYF5_9FIRM</name>
<dbReference type="InterPro" id="IPR043038">
    <property type="entry name" value="VbhA_sf"/>
</dbReference>
<evidence type="ECO:0000259" key="1">
    <source>
        <dbReference type="Pfam" id="PF18495"/>
    </source>
</evidence>
<reference evidence="2 3" key="1">
    <citation type="submission" date="2018-06" db="EMBL/GenBank/DDBJ databases">
        <authorList>
            <consortium name="Pathogen Informatics"/>
            <person name="Doyle S."/>
        </authorList>
    </citation>
    <scope>NUCLEOTIDE SEQUENCE [LARGE SCALE GENOMIC DNA]</scope>
    <source>
        <strain evidence="2 3">NCTC10571</strain>
    </source>
</reference>
<accession>A0A378PYF5</accession>
<dbReference type="InterPro" id="IPR041535">
    <property type="entry name" value="VbhA"/>
</dbReference>
<dbReference type="Gene3D" id="1.10.8.1050">
    <property type="entry name" value="Antitoxin VbhA-like"/>
    <property type="match status" value="1"/>
</dbReference>
<dbReference type="STRING" id="1122216.GCA_000423385_01336"/>
<evidence type="ECO:0000313" key="2">
    <source>
        <dbReference type="EMBL" id="STY91802.1"/>
    </source>
</evidence>
<gene>
    <name evidence="2" type="ORF">NCTC10571_02623</name>
</gene>
<dbReference type="AlphaFoldDB" id="A0A378PYF5"/>
<sequence>MISIAERKRRHKQLAYAMGSCEMEGCIFTDETKKLYERYANGELSLKELGNEIDKTLPKK</sequence>
<organism evidence="2 3">
    <name type="scientific">Megamonas hypermegale</name>
    <dbReference type="NCBI Taxonomy" id="158847"/>
    <lineage>
        <taxon>Bacteria</taxon>
        <taxon>Bacillati</taxon>
        <taxon>Bacillota</taxon>
        <taxon>Negativicutes</taxon>
        <taxon>Selenomonadales</taxon>
        <taxon>Selenomonadaceae</taxon>
        <taxon>Megamonas</taxon>
    </lineage>
</organism>
<evidence type="ECO:0000313" key="3">
    <source>
        <dbReference type="Proteomes" id="UP000255234"/>
    </source>
</evidence>